<keyword evidence="2" id="KW-0645">Protease</keyword>
<sequence length="89" mass="9591">NDELRTRYNLAEGTEGVIVTDVSSDSFAAEKGVRPGDIIIEASHSSVSNVEDVMDAVKSAVDDEKRTILMLIETSAGARYFGLTLNAEQ</sequence>
<organism evidence="2 5">
    <name type="scientific">Thalassospira lucentensis</name>
    <dbReference type="NCBI Taxonomy" id="168935"/>
    <lineage>
        <taxon>Bacteria</taxon>
        <taxon>Pseudomonadati</taxon>
        <taxon>Pseudomonadota</taxon>
        <taxon>Alphaproteobacteria</taxon>
        <taxon>Rhodospirillales</taxon>
        <taxon>Thalassospiraceae</taxon>
        <taxon>Thalassospira</taxon>
    </lineage>
</organism>
<dbReference type="SUPFAM" id="SSF50156">
    <property type="entry name" value="PDZ domain-like"/>
    <property type="match status" value="1"/>
</dbReference>
<dbReference type="Pfam" id="PF17820">
    <property type="entry name" value="PDZ_6"/>
    <property type="match status" value="1"/>
</dbReference>
<dbReference type="Gene3D" id="2.30.42.10">
    <property type="match status" value="1"/>
</dbReference>
<dbReference type="RefSeq" id="WP_276653533.1">
    <property type="nucleotide sequence ID" value="NZ_DOOG01000102.1"/>
</dbReference>
<dbReference type="Proteomes" id="UP000264179">
    <property type="component" value="Unassembled WGS sequence"/>
</dbReference>
<dbReference type="GO" id="GO:0008233">
    <property type="term" value="F:peptidase activity"/>
    <property type="evidence" value="ECO:0007669"/>
    <property type="project" value="UniProtKB-KW"/>
</dbReference>
<dbReference type="InterPro" id="IPR041489">
    <property type="entry name" value="PDZ_6"/>
</dbReference>
<evidence type="ECO:0000313" key="3">
    <source>
        <dbReference type="EMBL" id="HCW68887.1"/>
    </source>
</evidence>
<keyword evidence="2" id="KW-0378">Hydrolase</keyword>
<evidence type="ECO:0000313" key="2">
    <source>
        <dbReference type="EMBL" id="HBU98684.1"/>
    </source>
</evidence>
<accession>A0A358HV42</accession>
<name>A0A358HV42_9PROT</name>
<feature type="domain" description="PDZ" evidence="1">
    <location>
        <begin position="18"/>
        <end position="66"/>
    </location>
</feature>
<comment type="caution">
    <text evidence="2">The sequence shown here is derived from an EMBL/GenBank/DDBJ whole genome shotgun (WGS) entry which is preliminary data.</text>
</comment>
<dbReference type="GO" id="GO:0006508">
    <property type="term" value="P:proteolysis"/>
    <property type="evidence" value="ECO:0007669"/>
    <property type="project" value="UniProtKB-KW"/>
</dbReference>
<proteinExistence type="predicted"/>
<evidence type="ECO:0000313" key="5">
    <source>
        <dbReference type="Proteomes" id="UP000264753"/>
    </source>
</evidence>
<dbReference type="AlphaFoldDB" id="A0A358HV42"/>
<gene>
    <name evidence="2" type="ORF">DEF21_12370</name>
    <name evidence="3" type="ORF">DHR80_17145</name>
</gene>
<feature type="non-terminal residue" evidence="2">
    <location>
        <position position="1"/>
    </location>
</feature>
<evidence type="ECO:0000313" key="4">
    <source>
        <dbReference type="Proteomes" id="UP000264179"/>
    </source>
</evidence>
<reference evidence="4 5" key="1">
    <citation type="journal article" date="2018" name="Nat. Biotechnol.">
        <title>A standardized bacterial taxonomy based on genome phylogeny substantially revises the tree of life.</title>
        <authorList>
            <person name="Parks D.H."/>
            <person name="Chuvochina M."/>
            <person name="Waite D.W."/>
            <person name="Rinke C."/>
            <person name="Skarshewski A."/>
            <person name="Chaumeil P.A."/>
            <person name="Hugenholtz P."/>
        </authorList>
    </citation>
    <scope>NUCLEOTIDE SEQUENCE [LARGE SCALE GENOMIC DNA]</scope>
    <source>
        <strain evidence="2">UBA8707</strain>
        <strain evidence="3">UBA9881</strain>
    </source>
</reference>
<dbReference type="InterPro" id="IPR036034">
    <property type="entry name" value="PDZ_sf"/>
</dbReference>
<evidence type="ECO:0000259" key="1">
    <source>
        <dbReference type="Pfam" id="PF17820"/>
    </source>
</evidence>
<protein>
    <submittedName>
        <fullName evidence="2">Serine protease</fullName>
    </submittedName>
</protein>
<dbReference type="EMBL" id="DPOP01000134">
    <property type="protein sequence ID" value="HCW68887.1"/>
    <property type="molecule type" value="Genomic_DNA"/>
</dbReference>
<dbReference type="Proteomes" id="UP000264753">
    <property type="component" value="Unassembled WGS sequence"/>
</dbReference>
<dbReference type="EMBL" id="DOOG01000102">
    <property type="protein sequence ID" value="HBU98684.1"/>
    <property type="molecule type" value="Genomic_DNA"/>
</dbReference>